<gene>
    <name evidence="1" type="ORF">MANES_07G100522v8</name>
</gene>
<organism evidence="1 2">
    <name type="scientific">Manihot esculenta</name>
    <name type="common">Cassava</name>
    <name type="synonym">Jatropha manihot</name>
    <dbReference type="NCBI Taxonomy" id="3983"/>
    <lineage>
        <taxon>Eukaryota</taxon>
        <taxon>Viridiplantae</taxon>
        <taxon>Streptophyta</taxon>
        <taxon>Embryophyta</taxon>
        <taxon>Tracheophyta</taxon>
        <taxon>Spermatophyta</taxon>
        <taxon>Magnoliopsida</taxon>
        <taxon>eudicotyledons</taxon>
        <taxon>Gunneridae</taxon>
        <taxon>Pentapetalae</taxon>
        <taxon>rosids</taxon>
        <taxon>fabids</taxon>
        <taxon>Malpighiales</taxon>
        <taxon>Euphorbiaceae</taxon>
        <taxon>Crotonoideae</taxon>
        <taxon>Manihoteae</taxon>
        <taxon>Manihot</taxon>
    </lineage>
</organism>
<keyword evidence="2" id="KW-1185">Reference proteome</keyword>
<evidence type="ECO:0000313" key="1">
    <source>
        <dbReference type="EMBL" id="KAG8651194.1"/>
    </source>
</evidence>
<comment type="caution">
    <text evidence="1">The sequence shown here is derived from an EMBL/GenBank/DDBJ whole genome shotgun (WGS) entry which is preliminary data.</text>
</comment>
<proteinExistence type="predicted"/>
<reference evidence="2" key="1">
    <citation type="journal article" date="2016" name="Nat. Biotechnol.">
        <title>Sequencing wild and cultivated cassava and related species reveals extensive interspecific hybridization and genetic diversity.</title>
        <authorList>
            <person name="Bredeson J.V."/>
            <person name="Lyons J.B."/>
            <person name="Prochnik S.E."/>
            <person name="Wu G.A."/>
            <person name="Ha C.M."/>
            <person name="Edsinger-Gonzales E."/>
            <person name="Grimwood J."/>
            <person name="Schmutz J."/>
            <person name="Rabbi I.Y."/>
            <person name="Egesi C."/>
            <person name="Nauluvula P."/>
            <person name="Lebot V."/>
            <person name="Ndunguru J."/>
            <person name="Mkamilo G."/>
            <person name="Bart R.S."/>
            <person name="Setter T.L."/>
            <person name="Gleadow R.M."/>
            <person name="Kulakow P."/>
            <person name="Ferguson M.E."/>
            <person name="Rounsley S."/>
            <person name="Rokhsar D.S."/>
        </authorList>
    </citation>
    <scope>NUCLEOTIDE SEQUENCE [LARGE SCALE GENOMIC DNA]</scope>
    <source>
        <strain evidence="2">cv. AM560-2</strain>
    </source>
</reference>
<sequence length="96" mass="11443">MHYLNPVTELVARQKRKEWLYRKAFIRRCENLRKAETEVDLLGDQVEVLLGLLEKIYNILHHYSPVLQQYFEVLDILNMIRKQLIGEVLFPSQGDC</sequence>
<protein>
    <submittedName>
        <fullName evidence="1">Uncharacterized protein</fullName>
    </submittedName>
</protein>
<dbReference type="EMBL" id="CM004393">
    <property type="protein sequence ID" value="KAG8651194.1"/>
    <property type="molecule type" value="Genomic_DNA"/>
</dbReference>
<evidence type="ECO:0000313" key="2">
    <source>
        <dbReference type="Proteomes" id="UP000091857"/>
    </source>
</evidence>
<name>A0ACB7HGW2_MANES</name>
<dbReference type="Proteomes" id="UP000091857">
    <property type="component" value="Chromosome 7"/>
</dbReference>
<accession>A0ACB7HGW2</accession>